<dbReference type="KEGG" id="muc:MuYL_1111"/>
<keyword evidence="3" id="KW-1185">Reference proteome</keyword>
<organism evidence="2 3">
    <name type="scientific">Mucilaginibacter xinganensis</name>
    <dbReference type="NCBI Taxonomy" id="1234841"/>
    <lineage>
        <taxon>Bacteria</taxon>
        <taxon>Pseudomonadati</taxon>
        <taxon>Bacteroidota</taxon>
        <taxon>Sphingobacteriia</taxon>
        <taxon>Sphingobacteriales</taxon>
        <taxon>Sphingobacteriaceae</taxon>
        <taxon>Mucilaginibacter</taxon>
    </lineage>
</organism>
<dbReference type="Proteomes" id="UP000215002">
    <property type="component" value="Chromosome"/>
</dbReference>
<evidence type="ECO:0000256" key="1">
    <source>
        <dbReference type="SAM" id="Phobius"/>
    </source>
</evidence>
<feature type="transmembrane region" description="Helical" evidence="1">
    <location>
        <begin position="77"/>
        <end position="102"/>
    </location>
</feature>
<name>A0A223NU27_9SPHI</name>
<accession>A0A223NU27</accession>
<proteinExistence type="predicted"/>
<sequence length="104" mass="12312">MSQVREIKCPHCGEWTLWAGGIDDRCLYCDGFLETRRFSREVEKKVRAEVIKENDYFFINPNDSALKKNAKKILNSLRWWTFYLQIAFFVFVTLILVIISFLPA</sequence>
<keyword evidence="1" id="KW-0812">Transmembrane</keyword>
<dbReference type="AlphaFoldDB" id="A0A223NU27"/>
<dbReference type="OrthoDB" id="772995at2"/>
<protein>
    <submittedName>
        <fullName evidence="2">Uncharacterized protein</fullName>
    </submittedName>
</protein>
<gene>
    <name evidence="2" type="ORF">MuYL_1111</name>
</gene>
<keyword evidence="1" id="KW-1133">Transmembrane helix</keyword>
<evidence type="ECO:0000313" key="2">
    <source>
        <dbReference type="EMBL" id="ASU33011.1"/>
    </source>
</evidence>
<evidence type="ECO:0000313" key="3">
    <source>
        <dbReference type="Proteomes" id="UP000215002"/>
    </source>
</evidence>
<keyword evidence="1" id="KW-0472">Membrane</keyword>
<dbReference type="RefSeq" id="WP_094569532.1">
    <property type="nucleotide sequence ID" value="NZ_CP022743.1"/>
</dbReference>
<reference evidence="2 3" key="1">
    <citation type="submission" date="2017-08" db="EMBL/GenBank/DDBJ databases">
        <title>Complete genome sequence of Mucilaginibacter sp. strain BJC16-A31.</title>
        <authorList>
            <consortium name="Henan University of Science and Technology"/>
            <person name="You X."/>
        </authorList>
    </citation>
    <scope>NUCLEOTIDE SEQUENCE [LARGE SCALE GENOMIC DNA]</scope>
    <source>
        <strain evidence="2 3">BJC16-A31</strain>
    </source>
</reference>
<dbReference type="EMBL" id="CP022743">
    <property type="protein sequence ID" value="ASU33011.1"/>
    <property type="molecule type" value="Genomic_DNA"/>
</dbReference>